<dbReference type="PANTHER" id="PTHR43298">
    <property type="entry name" value="MULTIDRUG RESISTANCE PROTEIN NORM-RELATED"/>
    <property type="match status" value="1"/>
</dbReference>
<keyword evidence="6" id="KW-0472">Membrane</keyword>
<comment type="function">
    <text evidence="1">Multidrug efflux pump.</text>
</comment>
<feature type="transmembrane region" description="Helical" evidence="6">
    <location>
        <begin position="21"/>
        <end position="47"/>
    </location>
</feature>
<feature type="transmembrane region" description="Helical" evidence="6">
    <location>
        <begin position="53"/>
        <end position="81"/>
    </location>
</feature>
<dbReference type="Proteomes" id="UP001050975">
    <property type="component" value="Unassembled WGS sequence"/>
</dbReference>
<evidence type="ECO:0000256" key="2">
    <source>
        <dbReference type="ARBA" id="ARBA00010199"/>
    </source>
</evidence>
<gene>
    <name evidence="7" type="ORF">MiSe_61670</name>
</gene>
<proteinExistence type="inferred from homology"/>
<name>A0AAV3XJZ8_9CYAN</name>
<evidence type="ECO:0000256" key="5">
    <source>
        <dbReference type="ARBA" id="ARBA00031636"/>
    </source>
</evidence>
<dbReference type="GO" id="GO:0015297">
    <property type="term" value="F:antiporter activity"/>
    <property type="evidence" value="ECO:0007669"/>
    <property type="project" value="InterPro"/>
</dbReference>
<evidence type="ECO:0000256" key="6">
    <source>
        <dbReference type="SAM" id="Phobius"/>
    </source>
</evidence>
<feature type="transmembrane region" description="Helical" evidence="6">
    <location>
        <begin position="93"/>
        <end position="114"/>
    </location>
</feature>
<protein>
    <recommendedName>
        <fullName evidence="3">Probable multidrug resistance protein NorM</fullName>
    </recommendedName>
    <alternativeName>
        <fullName evidence="5">Multidrug-efflux transporter</fullName>
    </alternativeName>
</protein>
<keyword evidence="4" id="KW-0813">Transport</keyword>
<reference evidence="7" key="1">
    <citation type="submission" date="2019-10" db="EMBL/GenBank/DDBJ databases">
        <title>Draft genome sequece of Microseira wollei NIES-4236.</title>
        <authorList>
            <person name="Yamaguchi H."/>
            <person name="Suzuki S."/>
            <person name="Kawachi M."/>
        </authorList>
    </citation>
    <scope>NUCLEOTIDE SEQUENCE</scope>
    <source>
        <strain evidence="7">NIES-4236</strain>
    </source>
</reference>
<comment type="caution">
    <text evidence="7">The sequence shown here is derived from an EMBL/GenBank/DDBJ whole genome shotgun (WGS) entry which is preliminary data.</text>
</comment>
<comment type="similarity">
    <text evidence="2">Belongs to the multi antimicrobial extrusion (MATE) (TC 2.A.66.1) family.</text>
</comment>
<accession>A0AAV3XJZ8</accession>
<dbReference type="GO" id="GO:0005886">
    <property type="term" value="C:plasma membrane"/>
    <property type="evidence" value="ECO:0007669"/>
    <property type="project" value="TreeGrafter"/>
</dbReference>
<evidence type="ECO:0000256" key="3">
    <source>
        <dbReference type="ARBA" id="ARBA00020268"/>
    </source>
</evidence>
<dbReference type="GO" id="GO:0042910">
    <property type="term" value="F:xenobiotic transmembrane transporter activity"/>
    <property type="evidence" value="ECO:0007669"/>
    <property type="project" value="InterPro"/>
</dbReference>
<evidence type="ECO:0000313" key="7">
    <source>
        <dbReference type="EMBL" id="GET41355.1"/>
    </source>
</evidence>
<dbReference type="InterPro" id="IPR002528">
    <property type="entry name" value="MATE_fam"/>
</dbReference>
<dbReference type="InterPro" id="IPR050222">
    <property type="entry name" value="MATE_MdtK"/>
</dbReference>
<keyword evidence="6" id="KW-0812">Transmembrane</keyword>
<sequence>MEQITSTEFKSELLTEARVSLGLAVPLAFAQLAETAISVVNSIMMGLLSTQSLAAGALGVITFITLLAICAGTVTAGGALVAEAFGAKEIDRVSRITCQGLWLAAAVSLPAMLLL</sequence>
<dbReference type="AlphaFoldDB" id="A0AAV3XJZ8"/>
<evidence type="ECO:0000313" key="8">
    <source>
        <dbReference type="Proteomes" id="UP001050975"/>
    </source>
</evidence>
<keyword evidence="6" id="KW-1133">Transmembrane helix</keyword>
<evidence type="ECO:0000256" key="4">
    <source>
        <dbReference type="ARBA" id="ARBA00022448"/>
    </source>
</evidence>
<dbReference type="Pfam" id="PF01554">
    <property type="entry name" value="MatE"/>
    <property type="match status" value="1"/>
</dbReference>
<dbReference type="PANTHER" id="PTHR43298:SF2">
    <property type="entry name" value="FMN_FAD EXPORTER YEEO-RELATED"/>
    <property type="match status" value="1"/>
</dbReference>
<evidence type="ECO:0000256" key="1">
    <source>
        <dbReference type="ARBA" id="ARBA00003408"/>
    </source>
</evidence>
<keyword evidence="8" id="KW-1185">Reference proteome</keyword>
<dbReference type="EMBL" id="BLAY01000119">
    <property type="protein sequence ID" value="GET41355.1"/>
    <property type="molecule type" value="Genomic_DNA"/>
</dbReference>
<organism evidence="7 8">
    <name type="scientific">Microseira wollei NIES-4236</name>
    <dbReference type="NCBI Taxonomy" id="2530354"/>
    <lineage>
        <taxon>Bacteria</taxon>
        <taxon>Bacillati</taxon>
        <taxon>Cyanobacteriota</taxon>
        <taxon>Cyanophyceae</taxon>
        <taxon>Oscillatoriophycideae</taxon>
        <taxon>Aerosakkonematales</taxon>
        <taxon>Aerosakkonemataceae</taxon>
        <taxon>Microseira</taxon>
    </lineage>
</organism>